<comment type="caution">
    <text evidence="14">The sequence shown here is derived from an EMBL/GenBank/DDBJ whole genome shotgun (WGS) entry which is preliminary data.</text>
</comment>
<dbReference type="InterPro" id="IPR037066">
    <property type="entry name" value="Plug_dom_sf"/>
</dbReference>
<gene>
    <name evidence="14" type="ORF">FHS90_001999</name>
</gene>
<evidence type="ECO:0000256" key="1">
    <source>
        <dbReference type="ARBA" id="ARBA00004571"/>
    </source>
</evidence>
<dbReference type="Gene3D" id="2.40.170.20">
    <property type="entry name" value="TonB-dependent receptor, beta-barrel domain"/>
    <property type="match status" value="1"/>
</dbReference>
<evidence type="ECO:0000256" key="6">
    <source>
        <dbReference type="ARBA" id="ARBA00023136"/>
    </source>
</evidence>
<dbReference type="EMBL" id="JACJIQ010000006">
    <property type="protein sequence ID" value="MBA9077288.1"/>
    <property type="molecule type" value="Genomic_DNA"/>
</dbReference>
<evidence type="ECO:0000256" key="4">
    <source>
        <dbReference type="ARBA" id="ARBA00022692"/>
    </source>
</evidence>
<dbReference type="AlphaFoldDB" id="A0A839GS86"/>
<dbReference type="NCBIfam" id="TIGR04056">
    <property type="entry name" value="OMP_RagA_SusC"/>
    <property type="match status" value="1"/>
</dbReference>
<dbReference type="PROSITE" id="PS52016">
    <property type="entry name" value="TONB_DEPENDENT_REC_3"/>
    <property type="match status" value="1"/>
</dbReference>
<reference evidence="14 15" key="1">
    <citation type="submission" date="2020-08" db="EMBL/GenBank/DDBJ databases">
        <title>Genomic Encyclopedia of Type Strains, Phase IV (KMG-IV): sequencing the most valuable type-strain genomes for metagenomic binning, comparative biology and taxonomic classification.</title>
        <authorList>
            <person name="Goeker M."/>
        </authorList>
    </citation>
    <scope>NUCLEOTIDE SEQUENCE [LARGE SCALE GENOMIC DNA]</scope>
    <source>
        <strain evidence="14 15">DSM 29854</strain>
    </source>
</reference>
<dbReference type="InterPro" id="IPR023996">
    <property type="entry name" value="TonB-dep_OMP_SusC/RagA"/>
</dbReference>
<keyword evidence="2 8" id="KW-0813">Transport</keyword>
<name>A0A839GS86_9BACT</name>
<comment type="similarity">
    <text evidence="8 9">Belongs to the TonB-dependent receptor family.</text>
</comment>
<proteinExistence type="inferred from homology"/>
<keyword evidence="4 8" id="KW-0812">Transmembrane</keyword>
<keyword evidence="3 8" id="KW-1134">Transmembrane beta strand</keyword>
<dbReference type="NCBIfam" id="TIGR04057">
    <property type="entry name" value="SusC_RagA_signa"/>
    <property type="match status" value="1"/>
</dbReference>
<keyword evidence="11" id="KW-0732">Signal</keyword>
<accession>A0A839GS86</accession>
<evidence type="ECO:0000259" key="12">
    <source>
        <dbReference type="Pfam" id="PF00593"/>
    </source>
</evidence>
<dbReference type="InterPro" id="IPR012910">
    <property type="entry name" value="Plug_dom"/>
</dbReference>
<dbReference type="InterPro" id="IPR023997">
    <property type="entry name" value="TonB-dep_OMP_SusC/RagA_CS"/>
</dbReference>
<dbReference type="Gene3D" id="2.170.130.10">
    <property type="entry name" value="TonB-dependent receptor, plug domain"/>
    <property type="match status" value="1"/>
</dbReference>
<evidence type="ECO:0000256" key="9">
    <source>
        <dbReference type="RuleBase" id="RU003357"/>
    </source>
</evidence>
<evidence type="ECO:0000313" key="14">
    <source>
        <dbReference type="EMBL" id="MBA9077288.1"/>
    </source>
</evidence>
<organism evidence="14 15">
    <name type="scientific">Rufibacter quisquiliarum</name>
    <dbReference type="NCBI Taxonomy" id="1549639"/>
    <lineage>
        <taxon>Bacteria</taxon>
        <taxon>Pseudomonadati</taxon>
        <taxon>Bacteroidota</taxon>
        <taxon>Cytophagia</taxon>
        <taxon>Cytophagales</taxon>
        <taxon>Hymenobacteraceae</taxon>
        <taxon>Rufibacter</taxon>
    </lineage>
</organism>
<dbReference type="Proteomes" id="UP000563094">
    <property type="component" value="Unassembled WGS sequence"/>
</dbReference>
<dbReference type="PROSITE" id="PS51257">
    <property type="entry name" value="PROKAR_LIPOPROTEIN"/>
    <property type="match status" value="1"/>
</dbReference>
<dbReference type="InterPro" id="IPR000531">
    <property type="entry name" value="Beta-barrel_TonB"/>
</dbReference>
<feature type="domain" description="TonB-dependent receptor-like beta-barrel" evidence="12">
    <location>
        <begin position="448"/>
        <end position="1006"/>
    </location>
</feature>
<evidence type="ECO:0000256" key="3">
    <source>
        <dbReference type="ARBA" id="ARBA00022452"/>
    </source>
</evidence>
<dbReference type="Gene3D" id="2.60.40.1120">
    <property type="entry name" value="Carboxypeptidase-like, regulatory domain"/>
    <property type="match status" value="1"/>
</dbReference>
<evidence type="ECO:0000256" key="7">
    <source>
        <dbReference type="ARBA" id="ARBA00023237"/>
    </source>
</evidence>
<dbReference type="FunFam" id="2.170.130.10:FF:000008">
    <property type="entry name" value="SusC/RagA family TonB-linked outer membrane protein"/>
    <property type="match status" value="1"/>
</dbReference>
<evidence type="ECO:0000256" key="11">
    <source>
        <dbReference type="SAM" id="SignalP"/>
    </source>
</evidence>
<dbReference type="SUPFAM" id="SSF56935">
    <property type="entry name" value="Porins"/>
    <property type="match status" value="1"/>
</dbReference>
<evidence type="ECO:0000259" key="13">
    <source>
        <dbReference type="Pfam" id="PF07715"/>
    </source>
</evidence>
<dbReference type="SUPFAM" id="SSF49464">
    <property type="entry name" value="Carboxypeptidase regulatory domain-like"/>
    <property type="match status" value="1"/>
</dbReference>
<dbReference type="InterPro" id="IPR036942">
    <property type="entry name" value="Beta-barrel_TonB_sf"/>
</dbReference>
<dbReference type="InterPro" id="IPR008969">
    <property type="entry name" value="CarboxyPept-like_regulatory"/>
</dbReference>
<protein>
    <submittedName>
        <fullName evidence="14">TonB-linked SusC/RagA family outer membrane protein</fullName>
    </submittedName>
</protein>
<keyword evidence="5 9" id="KW-0798">TonB box</keyword>
<dbReference type="InterPro" id="IPR039426">
    <property type="entry name" value="TonB-dep_rcpt-like"/>
</dbReference>
<evidence type="ECO:0000256" key="8">
    <source>
        <dbReference type="PROSITE-ProRule" id="PRU01360"/>
    </source>
</evidence>
<sequence length="1050" mass="113781">MIFHQKRSLVFALFLGSLSCGYSGQARAASRLRAFQAPATRTVTGKVTSKDGNEALVGVSVSVKGTTTGTVTNAAGEYSIAVPGDDAVLVFSYIGFVTREIQVKNQSTLPVVLSTNAQELSQVVVIGYGTTTKSDLTGSVASVKSEEILATPTTSFEQALQGRAAGVQVTQTSGKPGAEASIRIRGTSSINAGNEPLYVIDGMLVSSDGNDMALGVNLGPRISALSTINPNDIESIEVLKDASATAIYGSRGTNGVVLITTKRGKSGVGTVTFDTYYGVQQVANKLDVLNAAEFADLVNEAKINAGQTPIYNNPTSLGEGTDWQDEIFRTAPMANYQLSFAGGDDKTKYAITGGYFTQDGIIRNSDFKRYSFRANLDRDLSAKLTVGNSLSYARITSSGVLTTTETIVPGVTSSALQFNPILPVYNANEPGGYTFENRGGNYLGKTLGNPVADVNEFTSYGVTSRILGNVYARYKILENLEFRTSFGIDGFSSKENAFGPNFLKRTQASKGEASIGTVTGLTWLNENTLTYKPAIHENHKVDFLLGYTLQEFNNESLLVMAFDFPDSRTGYHDISAGLLPQKPANAESKWSMVSYLGRANYTLFDRFLFTLTGRVDGSSKFAAGKQYGFFPSGAVAWRISDEAFMQPFTFLNDLKLRTSYGIIGNQAIPPYQSLSLVGAYGQGVFNGTEVYTGREPLTYANKNLKWETTAQFDIGVDAAFLNNRITVTADYYKKKTSDLLLSTPIPYTSGFNSTVLNVGNIQNQGVELDIRTINTKGRFDWRTSVNFTLNRNKVTNLNSEVDILMGGGTLLRVGEPVGTFYGYIFDGIFQTDEEARTSPVLKGQEATSSNPASRARAGDRKYRDINDDKVIDEKDRTILGSAQPDFTWGINNSFSFKGIELSFFFQGSQGNKMANLNLFDLQNFNGQTNVLAEAALNRWTPSNPSSEYPRALASGSLDNGVFSSNIVEDASYIRLKSVTLGYQVPTTLTQKAKVKNLRIYASATNLWTITNYSGYDPEANTFGQSTAVFGVDRGGYPQAKTYLVGLNIGF</sequence>
<evidence type="ECO:0000313" key="15">
    <source>
        <dbReference type="Proteomes" id="UP000563094"/>
    </source>
</evidence>
<evidence type="ECO:0000256" key="5">
    <source>
        <dbReference type="ARBA" id="ARBA00023077"/>
    </source>
</evidence>
<feature type="domain" description="TonB-dependent receptor plug" evidence="13">
    <location>
        <begin position="133"/>
        <end position="256"/>
    </location>
</feature>
<dbReference type="RefSeq" id="WP_182512868.1">
    <property type="nucleotide sequence ID" value="NZ_JACJIQ010000006.1"/>
</dbReference>
<keyword evidence="7 8" id="KW-0998">Cell outer membrane</keyword>
<comment type="subcellular location">
    <subcellularLocation>
        <location evidence="1 8">Cell outer membrane</location>
        <topology evidence="1 8">Multi-pass membrane protein</topology>
    </subcellularLocation>
</comment>
<evidence type="ECO:0000256" key="2">
    <source>
        <dbReference type="ARBA" id="ARBA00022448"/>
    </source>
</evidence>
<feature type="chain" id="PRO_5032898722" evidence="11">
    <location>
        <begin position="29"/>
        <end position="1050"/>
    </location>
</feature>
<feature type="region of interest" description="Disordered" evidence="10">
    <location>
        <begin position="836"/>
        <end position="860"/>
    </location>
</feature>
<keyword evidence="6 8" id="KW-0472">Membrane</keyword>
<feature type="signal peptide" evidence="11">
    <location>
        <begin position="1"/>
        <end position="28"/>
    </location>
</feature>
<keyword evidence="15" id="KW-1185">Reference proteome</keyword>
<dbReference type="Pfam" id="PF00593">
    <property type="entry name" value="TonB_dep_Rec_b-barrel"/>
    <property type="match status" value="1"/>
</dbReference>
<dbReference type="GO" id="GO:0009279">
    <property type="term" value="C:cell outer membrane"/>
    <property type="evidence" value="ECO:0007669"/>
    <property type="project" value="UniProtKB-SubCell"/>
</dbReference>
<evidence type="ECO:0000256" key="10">
    <source>
        <dbReference type="SAM" id="MobiDB-lite"/>
    </source>
</evidence>
<dbReference type="Pfam" id="PF13715">
    <property type="entry name" value="CarbopepD_reg_2"/>
    <property type="match status" value="1"/>
</dbReference>
<dbReference type="Pfam" id="PF07715">
    <property type="entry name" value="Plug"/>
    <property type="match status" value="1"/>
</dbReference>